<reference evidence="1 2" key="1">
    <citation type="journal article" date="2012" name="J. Bacteriol.">
        <title>Genome Sequence of the Alkane-Degrading Bacterium Alcanivorax hongdengensis Type Strain A-11-3.</title>
        <authorList>
            <person name="Lai Q."/>
            <person name="Shao Z."/>
        </authorList>
    </citation>
    <scope>NUCLEOTIDE SEQUENCE [LARGE SCALE GENOMIC DNA]</scope>
    <source>
        <strain evidence="1 2">A-11-3</strain>
    </source>
</reference>
<dbReference type="PATRIC" id="fig|1177179.3.peg.2773"/>
<evidence type="ECO:0000313" key="1">
    <source>
        <dbReference type="EMBL" id="EKF73374.1"/>
    </source>
</evidence>
<organism evidence="1 2">
    <name type="scientific">Alcanivorax hongdengensis A-11-3</name>
    <dbReference type="NCBI Taxonomy" id="1177179"/>
    <lineage>
        <taxon>Bacteria</taxon>
        <taxon>Pseudomonadati</taxon>
        <taxon>Pseudomonadota</taxon>
        <taxon>Gammaproteobacteria</taxon>
        <taxon>Oceanospirillales</taxon>
        <taxon>Alcanivoracaceae</taxon>
        <taxon>Alcanivorax</taxon>
    </lineage>
</organism>
<dbReference type="EMBL" id="AMRJ01000027">
    <property type="protein sequence ID" value="EKF73374.1"/>
    <property type="molecule type" value="Genomic_DNA"/>
</dbReference>
<dbReference type="OrthoDB" id="9850742at2"/>
<proteinExistence type="predicted"/>
<gene>
    <name evidence="1" type="ORF">A11A3_14005</name>
</gene>
<accession>L0W8T9</accession>
<dbReference type="Proteomes" id="UP000010164">
    <property type="component" value="Unassembled WGS sequence"/>
</dbReference>
<name>L0W8T9_9GAMM</name>
<dbReference type="AlphaFoldDB" id="L0W8T9"/>
<dbReference type="RefSeq" id="WP_008929971.1">
    <property type="nucleotide sequence ID" value="NZ_AMRJ01000027.1"/>
</dbReference>
<protein>
    <submittedName>
        <fullName evidence="1">Uncharacterized protein</fullName>
    </submittedName>
</protein>
<keyword evidence="2" id="KW-1185">Reference proteome</keyword>
<evidence type="ECO:0000313" key="2">
    <source>
        <dbReference type="Proteomes" id="UP000010164"/>
    </source>
</evidence>
<comment type="caution">
    <text evidence="1">The sequence shown here is derived from an EMBL/GenBank/DDBJ whole genome shotgun (WGS) entry which is preliminary data.</text>
</comment>
<sequence>MDYYVPSVEKVLEEGTEYIDGRYEVARAAQLMWERWEVLDDRAVSELKVAIEHLSQLKAAIEKVLDDNGDYNRADQEEEE</sequence>
<dbReference type="STRING" id="1177179.A11A3_14005"/>